<reference evidence="2 3" key="1">
    <citation type="journal article" date="2024" name="G3 (Bethesda)">
        <title>Genome assembly of Hibiscus sabdariffa L. provides insights into metabolisms of medicinal natural products.</title>
        <authorList>
            <person name="Kim T."/>
        </authorList>
    </citation>
    <scope>NUCLEOTIDE SEQUENCE [LARGE SCALE GENOMIC DNA]</scope>
    <source>
        <strain evidence="2">TK-2024</strain>
        <tissue evidence="2">Old leaves</tissue>
    </source>
</reference>
<feature type="compositionally biased region" description="Polar residues" evidence="1">
    <location>
        <begin position="75"/>
        <end position="90"/>
    </location>
</feature>
<dbReference type="Proteomes" id="UP001472677">
    <property type="component" value="Unassembled WGS sequence"/>
</dbReference>
<comment type="caution">
    <text evidence="2">The sequence shown here is derived from an EMBL/GenBank/DDBJ whole genome shotgun (WGS) entry which is preliminary data.</text>
</comment>
<feature type="compositionally biased region" description="Polar residues" evidence="1">
    <location>
        <begin position="108"/>
        <end position="123"/>
    </location>
</feature>
<name>A0ABR2EJR1_9ROSI</name>
<evidence type="ECO:0000313" key="2">
    <source>
        <dbReference type="EMBL" id="KAK8561708.1"/>
    </source>
</evidence>
<gene>
    <name evidence="2" type="ORF">V6N12_048772</name>
</gene>
<feature type="compositionally biased region" description="Basic and acidic residues" evidence="1">
    <location>
        <begin position="64"/>
        <end position="74"/>
    </location>
</feature>
<evidence type="ECO:0000313" key="3">
    <source>
        <dbReference type="Proteomes" id="UP001472677"/>
    </source>
</evidence>
<organism evidence="2 3">
    <name type="scientific">Hibiscus sabdariffa</name>
    <name type="common">roselle</name>
    <dbReference type="NCBI Taxonomy" id="183260"/>
    <lineage>
        <taxon>Eukaryota</taxon>
        <taxon>Viridiplantae</taxon>
        <taxon>Streptophyta</taxon>
        <taxon>Embryophyta</taxon>
        <taxon>Tracheophyta</taxon>
        <taxon>Spermatophyta</taxon>
        <taxon>Magnoliopsida</taxon>
        <taxon>eudicotyledons</taxon>
        <taxon>Gunneridae</taxon>
        <taxon>Pentapetalae</taxon>
        <taxon>rosids</taxon>
        <taxon>malvids</taxon>
        <taxon>Malvales</taxon>
        <taxon>Malvaceae</taxon>
        <taxon>Malvoideae</taxon>
        <taxon>Hibiscus</taxon>
    </lineage>
</organism>
<evidence type="ECO:0000256" key="1">
    <source>
        <dbReference type="SAM" id="MobiDB-lite"/>
    </source>
</evidence>
<sequence length="138" mass="14647">MVTNASSQAVPSAPLCLGNNSIQPEETQPVLEVPTDCSGDSGCQPVPGISEEEQPTQAVSDLQTEVRSHSHDSYQNEQSIDTHGNDQNELSVDAQLHGHPEQIIGSVASPTVSDQGESASTSLHPVEVIFLLQPSKKH</sequence>
<feature type="region of interest" description="Disordered" evidence="1">
    <location>
        <begin position="1"/>
        <end position="125"/>
    </location>
</feature>
<feature type="compositionally biased region" description="Polar residues" evidence="1">
    <location>
        <begin position="1"/>
        <end position="10"/>
    </location>
</feature>
<proteinExistence type="predicted"/>
<accession>A0ABR2EJR1</accession>
<protein>
    <submittedName>
        <fullName evidence="2">Uncharacterized protein</fullName>
    </submittedName>
</protein>
<keyword evidence="3" id="KW-1185">Reference proteome</keyword>
<dbReference type="EMBL" id="JBBPBM010000013">
    <property type="protein sequence ID" value="KAK8561708.1"/>
    <property type="molecule type" value="Genomic_DNA"/>
</dbReference>